<organism evidence="2 3">
    <name type="scientific">Amborella trichopoda</name>
    <dbReference type="NCBI Taxonomy" id="13333"/>
    <lineage>
        <taxon>Eukaryota</taxon>
        <taxon>Viridiplantae</taxon>
        <taxon>Streptophyta</taxon>
        <taxon>Embryophyta</taxon>
        <taxon>Tracheophyta</taxon>
        <taxon>Spermatophyta</taxon>
        <taxon>Magnoliopsida</taxon>
        <taxon>Amborellales</taxon>
        <taxon>Amborellaceae</taxon>
        <taxon>Amborella</taxon>
    </lineage>
</organism>
<protein>
    <recommendedName>
        <fullName evidence="4">DUF4283 domain-containing protein</fullName>
    </recommendedName>
</protein>
<accession>W1PQ23</accession>
<proteinExistence type="predicted"/>
<sequence length="173" mass="19071">MSYLVSVPEDAVTPTEVALNKLHFKGGRLMLRKWEEYLEAVNRTKLWLAVEGIPIHLWTQQVFRAIVHRISNYAIRHVMQGIRDLLAAPRSSHPISNDVPGPSSSYDPLPHAVSPPSSMLAFNPPEQPLSSPARSKVAFNSSPSRLDSSLDYISTAFITSAAYTSMPTSSGNK</sequence>
<evidence type="ECO:0000313" key="2">
    <source>
        <dbReference type="EMBL" id="ERN09904.1"/>
    </source>
</evidence>
<dbReference type="EMBL" id="KI392979">
    <property type="protein sequence ID" value="ERN09904.1"/>
    <property type="molecule type" value="Genomic_DNA"/>
</dbReference>
<dbReference type="Proteomes" id="UP000017836">
    <property type="component" value="Unassembled WGS sequence"/>
</dbReference>
<reference evidence="3" key="1">
    <citation type="journal article" date="2013" name="Science">
        <title>The Amborella genome and the evolution of flowering plants.</title>
        <authorList>
            <consortium name="Amborella Genome Project"/>
        </authorList>
    </citation>
    <scope>NUCLEOTIDE SEQUENCE [LARGE SCALE GENOMIC DNA]</scope>
</reference>
<name>W1PQ23_AMBTC</name>
<feature type="region of interest" description="Disordered" evidence="1">
    <location>
        <begin position="117"/>
        <end position="145"/>
    </location>
</feature>
<evidence type="ECO:0008006" key="4">
    <source>
        <dbReference type="Google" id="ProtNLM"/>
    </source>
</evidence>
<gene>
    <name evidence="2" type="ORF">AMTR_s00013p00158060</name>
</gene>
<keyword evidence="3" id="KW-1185">Reference proteome</keyword>
<evidence type="ECO:0000313" key="3">
    <source>
        <dbReference type="Proteomes" id="UP000017836"/>
    </source>
</evidence>
<dbReference type="Gramene" id="ERN09904">
    <property type="protein sequence ID" value="ERN09904"/>
    <property type="gene ID" value="AMTR_s00013p00158060"/>
</dbReference>
<evidence type="ECO:0000256" key="1">
    <source>
        <dbReference type="SAM" id="MobiDB-lite"/>
    </source>
</evidence>
<feature type="compositionally biased region" description="Polar residues" evidence="1">
    <location>
        <begin position="128"/>
        <end position="145"/>
    </location>
</feature>
<dbReference type="HOGENOM" id="CLU_1549695_0_0_1"/>
<dbReference type="AlphaFoldDB" id="W1PQ23"/>